<organism evidence="2 3">
    <name type="scientific">Acidihalobacter aeolianus</name>
    <dbReference type="NCBI Taxonomy" id="2792603"/>
    <lineage>
        <taxon>Bacteria</taxon>
        <taxon>Pseudomonadati</taxon>
        <taxon>Pseudomonadota</taxon>
        <taxon>Gammaproteobacteria</taxon>
        <taxon>Chromatiales</taxon>
        <taxon>Ectothiorhodospiraceae</taxon>
        <taxon>Acidihalobacter</taxon>
    </lineage>
</organism>
<evidence type="ECO:0000313" key="3">
    <source>
        <dbReference type="Proteomes" id="UP000095342"/>
    </source>
</evidence>
<feature type="domain" description="STAS" evidence="1">
    <location>
        <begin position="13"/>
        <end position="93"/>
    </location>
</feature>
<proteinExistence type="predicted"/>
<dbReference type="EMBL" id="CP017448">
    <property type="protein sequence ID" value="AOV18257.1"/>
    <property type="molecule type" value="Genomic_DNA"/>
</dbReference>
<keyword evidence="3" id="KW-1185">Reference proteome</keyword>
<reference evidence="2 3" key="1">
    <citation type="submission" date="2016-09" db="EMBL/GenBank/DDBJ databases">
        <title>Acidihalobacter prosperus V6 (DSM14174).</title>
        <authorList>
            <person name="Khaleque H.N."/>
            <person name="Ramsay J.P."/>
            <person name="Murphy R.J.T."/>
            <person name="Kaksonen A.H."/>
            <person name="Boxall N.J."/>
            <person name="Watkin E.L.J."/>
        </authorList>
    </citation>
    <scope>NUCLEOTIDE SEQUENCE [LARGE SCALE GENOMIC DNA]</scope>
    <source>
        <strain evidence="2 3">V6</strain>
    </source>
</reference>
<dbReference type="Gene3D" id="3.30.750.24">
    <property type="entry name" value="STAS domain"/>
    <property type="match status" value="1"/>
</dbReference>
<evidence type="ECO:0000259" key="1">
    <source>
        <dbReference type="PROSITE" id="PS50801"/>
    </source>
</evidence>
<dbReference type="SUPFAM" id="SSF52091">
    <property type="entry name" value="SpoIIaa-like"/>
    <property type="match status" value="1"/>
</dbReference>
<dbReference type="InterPro" id="IPR002645">
    <property type="entry name" value="STAS_dom"/>
</dbReference>
<gene>
    <name evidence="2" type="ORF">BJI67_15365</name>
</gene>
<dbReference type="InterPro" id="IPR058548">
    <property type="entry name" value="MlaB-like_STAS"/>
</dbReference>
<dbReference type="Proteomes" id="UP000095342">
    <property type="component" value="Chromosome"/>
</dbReference>
<sequence>MSAFLVRRDADGILHLQGELVARDLPGFLECLAAELQADVMGNITLDLAELDLLDATAVIGLLERLRGLADSGRTVVVRHAPQNLAHSLYRVGALSHPGLQLVEPREEEPYG</sequence>
<dbReference type="KEGG" id="aaeo:BJI67_15365"/>
<dbReference type="InterPro" id="IPR036513">
    <property type="entry name" value="STAS_dom_sf"/>
</dbReference>
<protein>
    <recommendedName>
        <fullName evidence="1">STAS domain-containing protein</fullName>
    </recommendedName>
</protein>
<accession>A0A1D8KBF2</accession>
<dbReference type="RefSeq" id="WP_070073787.1">
    <property type="nucleotide sequence ID" value="NZ_CP017448.1"/>
</dbReference>
<dbReference type="Pfam" id="PF13466">
    <property type="entry name" value="STAS_2"/>
    <property type="match status" value="1"/>
</dbReference>
<name>A0A1D8KBF2_9GAMM</name>
<evidence type="ECO:0000313" key="2">
    <source>
        <dbReference type="EMBL" id="AOV18257.1"/>
    </source>
</evidence>
<dbReference type="AlphaFoldDB" id="A0A1D8KBF2"/>
<dbReference type="PROSITE" id="PS50801">
    <property type="entry name" value="STAS"/>
    <property type="match status" value="1"/>
</dbReference>